<dbReference type="InterPro" id="IPR029063">
    <property type="entry name" value="SAM-dependent_MTases_sf"/>
</dbReference>
<sequence>MSSPTIWSSGRYDAVGERIAPIAAQVVDAAEQRRALGGADVVDLACGTGSAALAAAARGARVTGVDYTPELVAIAKERDGADAVTWRVGDASDTGLPAGAFDVAVSNMGIIFVDPYRQVSEIVRLLKPAGALAFSAWVRNVENPLFDPVVAVLGAPAKAAFSPDQWGDTVVLTERLGDHFDDIDVQRGEHRWEFESMAAALHWLRAESPVHVETFRRADTAQQELLATEFEKALRPHRQRSGAVAFTSPYVVVSARKAHSA</sequence>
<dbReference type="InterPro" id="IPR013216">
    <property type="entry name" value="Methyltransf_11"/>
</dbReference>
<reference evidence="5 6" key="1">
    <citation type="submission" date="2016-01" db="EMBL/GenBank/DDBJ databases">
        <title>The new phylogeny of the genus Mycobacterium.</title>
        <authorList>
            <person name="Tarcisio F."/>
            <person name="Conor M."/>
            <person name="Antonella G."/>
            <person name="Elisabetta G."/>
            <person name="Giulia F.S."/>
            <person name="Sara T."/>
            <person name="Anna F."/>
            <person name="Clotilde B."/>
            <person name="Roberto B."/>
            <person name="Veronica D.S."/>
            <person name="Fabio R."/>
            <person name="Monica P."/>
            <person name="Olivier J."/>
            <person name="Enrico T."/>
            <person name="Nicola S."/>
        </authorList>
    </citation>
    <scope>NUCLEOTIDE SEQUENCE [LARGE SCALE GENOMIC DNA]</scope>
    <source>
        <strain evidence="5 6">DSM 45541</strain>
    </source>
</reference>
<evidence type="ECO:0000256" key="1">
    <source>
        <dbReference type="ARBA" id="ARBA00022603"/>
    </source>
</evidence>
<evidence type="ECO:0000259" key="4">
    <source>
        <dbReference type="Pfam" id="PF08241"/>
    </source>
</evidence>
<keyword evidence="3" id="KW-0949">S-adenosyl-L-methionine</keyword>
<dbReference type="Gene3D" id="3.40.50.150">
    <property type="entry name" value="Vaccinia Virus protein VP39"/>
    <property type="match status" value="1"/>
</dbReference>
<evidence type="ECO:0000256" key="2">
    <source>
        <dbReference type="ARBA" id="ARBA00022679"/>
    </source>
</evidence>
<dbReference type="PANTHER" id="PTHR43464:SF19">
    <property type="entry name" value="UBIQUINONE BIOSYNTHESIS O-METHYLTRANSFERASE, MITOCHONDRIAL"/>
    <property type="match status" value="1"/>
</dbReference>
<dbReference type="GO" id="GO:0008757">
    <property type="term" value="F:S-adenosylmethionine-dependent methyltransferase activity"/>
    <property type="evidence" value="ECO:0007669"/>
    <property type="project" value="InterPro"/>
</dbReference>
<evidence type="ECO:0000313" key="5">
    <source>
        <dbReference type="EMBL" id="ORV83470.1"/>
    </source>
</evidence>
<feature type="domain" description="Methyltransferase type 11" evidence="4">
    <location>
        <begin position="42"/>
        <end position="134"/>
    </location>
</feature>
<dbReference type="AlphaFoldDB" id="A0A1X1WAC9"/>
<protein>
    <submittedName>
        <fullName evidence="5">SAM-dependent methyltransferase</fullName>
    </submittedName>
</protein>
<organism evidence="5 6">
    <name type="scientific">Mycolicibacterium iranicum</name>
    <name type="common">Mycobacterium iranicum</name>
    <dbReference type="NCBI Taxonomy" id="912594"/>
    <lineage>
        <taxon>Bacteria</taxon>
        <taxon>Bacillati</taxon>
        <taxon>Actinomycetota</taxon>
        <taxon>Actinomycetes</taxon>
        <taxon>Mycobacteriales</taxon>
        <taxon>Mycobacteriaceae</taxon>
        <taxon>Mycolicibacterium</taxon>
    </lineage>
</organism>
<accession>A0A1X1WAC9</accession>
<keyword evidence="1 5" id="KW-0489">Methyltransferase</keyword>
<keyword evidence="2 5" id="KW-0808">Transferase</keyword>
<dbReference type="RefSeq" id="WP_085177914.1">
    <property type="nucleotide sequence ID" value="NZ_LQPC01000052.1"/>
</dbReference>
<evidence type="ECO:0000256" key="3">
    <source>
        <dbReference type="ARBA" id="ARBA00022691"/>
    </source>
</evidence>
<dbReference type="CDD" id="cd02440">
    <property type="entry name" value="AdoMet_MTases"/>
    <property type="match status" value="1"/>
</dbReference>
<dbReference type="Pfam" id="PF08241">
    <property type="entry name" value="Methyltransf_11"/>
    <property type="match status" value="1"/>
</dbReference>
<gene>
    <name evidence="5" type="ORF">AWC12_26130</name>
</gene>
<proteinExistence type="predicted"/>
<comment type="caution">
    <text evidence="5">The sequence shown here is derived from an EMBL/GenBank/DDBJ whole genome shotgun (WGS) entry which is preliminary data.</text>
</comment>
<evidence type="ECO:0000313" key="6">
    <source>
        <dbReference type="Proteomes" id="UP000193622"/>
    </source>
</evidence>
<dbReference type="SUPFAM" id="SSF53335">
    <property type="entry name" value="S-adenosyl-L-methionine-dependent methyltransferases"/>
    <property type="match status" value="1"/>
</dbReference>
<dbReference type="GO" id="GO:0032259">
    <property type="term" value="P:methylation"/>
    <property type="evidence" value="ECO:0007669"/>
    <property type="project" value="UniProtKB-KW"/>
</dbReference>
<dbReference type="PANTHER" id="PTHR43464">
    <property type="entry name" value="METHYLTRANSFERASE"/>
    <property type="match status" value="1"/>
</dbReference>
<dbReference type="Proteomes" id="UP000193622">
    <property type="component" value="Unassembled WGS sequence"/>
</dbReference>
<dbReference type="EMBL" id="LQPC01000052">
    <property type="protein sequence ID" value="ORV83470.1"/>
    <property type="molecule type" value="Genomic_DNA"/>
</dbReference>
<name>A0A1X1WAC9_MYCIR</name>